<evidence type="ECO:0000256" key="8">
    <source>
        <dbReference type="SAM" id="Phobius"/>
    </source>
</evidence>
<dbReference type="SUPFAM" id="SSF49265">
    <property type="entry name" value="Fibronectin type III"/>
    <property type="match status" value="1"/>
</dbReference>
<organism evidence="9 10">
    <name type="scientific">Clarias magur</name>
    <name type="common">Asian catfish</name>
    <name type="synonym">Macropteronotus magur</name>
    <dbReference type="NCBI Taxonomy" id="1594786"/>
    <lineage>
        <taxon>Eukaryota</taxon>
        <taxon>Metazoa</taxon>
        <taxon>Chordata</taxon>
        <taxon>Craniata</taxon>
        <taxon>Vertebrata</taxon>
        <taxon>Euteleostomi</taxon>
        <taxon>Actinopterygii</taxon>
        <taxon>Neopterygii</taxon>
        <taxon>Teleostei</taxon>
        <taxon>Ostariophysi</taxon>
        <taxon>Siluriformes</taxon>
        <taxon>Clariidae</taxon>
        <taxon>Clarias</taxon>
    </lineage>
</organism>
<gene>
    <name evidence="9" type="primary">tslpr</name>
    <name evidence="9" type="ORF">DAT39_013915</name>
</gene>
<dbReference type="AlphaFoldDB" id="A0A8J4U149"/>
<dbReference type="OrthoDB" id="8803253at2759"/>
<evidence type="ECO:0000256" key="4">
    <source>
        <dbReference type="ARBA" id="ARBA00022989"/>
    </source>
</evidence>
<reference evidence="9" key="1">
    <citation type="submission" date="2020-07" db="EMBL/GenBank/DDBJ databases">
        <title>Clarias magur genome sequencing, assembly and annotation.</title>
        <authorList>
            <person name="Kushwaha B."/>
            <person name="Kumar R."/>
            <person name="Das P."/>
            <person name="Joshi C.G."/>
            <person name="Kumar D."/>
            <person name="Nagpure N.S."/>
            <person name="Pandey M."/>
            <person name="Agarwal S."/>
            <person name="Srivastava S."/>
            <person name="Singh M."/>
            <person name="Sahoo L."/>
            <person name="Jayasankar P."/>
            <person name="Meher P.K."/>
            <person name="Koringa P.G."/>
            <person name="Iquebal M.A."/>
            <person name="Das S.P."/>
            <person name="Bit A."/>
            <person name="Patnaik S."/>
            <person name="Patel N."/>
            <person name="Shah T.M."/>
            <person name="Hinsu A."/>
            <person name="Jena J.K."/>
        </authorList>
    </citation>
    <scope>NUCLEOTIDE SEQUENCE</scope>
    <source>
        <strain evidence="9">CIFAMagur01</strain>
        <tissue evidence="9">Testis</tissue>
    </source>
</reference>
<feature type="transmembrane region" description="Helical" evidence="8">
    <location>
        <begin position="109"/>
        <end position="127"/>
    </location>
</feature>
<dbReference type="InterPro" id="IPR003961">
    <property type="entry name" value="FN3_dom"/>
</dbReference>
<accession>A0A8J4U149</accession>
<keyword evidence="6 9" id="KW-0675">Receptor</keyword>
<keyword evidence="4 8" id="KW-1133">Transmembrane helix</keyword>
<keyword evidence="5 8" id="KW-0472">Membrane</keyword>
<evidence type="ECO:0000256" key="2">
    <source>
        <dbReference type="ARBA" id="ARBA00022692"/>
    </source>
</evidence>
<feature type="non-terminal residue" evidence="9">
    <location>
        <position position="1"/>
    </location>
</feature>
<dbReference type="EMBL" id="QNUK01000279">
    <property type="protein sequence ID" value="KAF5896361.1"/>
    <property type="molecule type" value="Genomic_DNA"/>
</dbReference>
<evidence type="ECO:0000256" key="6">
    <source>
        <dbReference type="ARBA" id="ARBA00023170"/>
    </source>
</evidence>
<evidence type="ECO:0000313" key="9">
    <source>
        <dbReference type="EMBL" id="KAF5896361.1"/>
    </source>
</evidence>
<evidence type="ECO:0000256" key="5">
    <source>
        <dbReference type="ARBA" id="ARBA00023136"/>
    </source>
</evidence>
<feature type="non-terminal residue" evidence="9">
    <location>
        <position position="156"/>
    </location>
</feature>
<dbReference type="GO" id="GO:0004896">
    <property type="term" value="F:cytokine receptor activity"/>
    <property type="evidence" value="ECO:0007669"/>
    <property type="project" value="TreeGrafter"/>
</dbReference>
<dbReference type="CDD" id="cd00063">
    <property type="entry name" value="FN3"/>
    <property type="match status" value="1"/>
</dbReference>
<dbReference type="GO" id="GO:0009897">
    <property type="term" value="C:external side of plasma membrane"/>
    <property type="evidence" value="ECO:0007669"/>
    <property type="project" value="TreeGrafter"/>
</dbReference>
<evidence type="ECO:0000313" key="10">
    <source>
        <dbReference type="Proteomes" id="UP000727407"/>
    </source>
</evidence>
<evidence type="ECO:0000256" key="1">
    <source>
        <dbReference type="ARBA" id="ARBA00004479"/>
    </source>
</evidence>
<keyword evidence="10" id="KW-1185">Reference proteome</keyword>
<comment type="caution">
    <text evidence="9">The sequence shown here is derived from an EMBL/GenBank/DDBJ whole genome shotgun (WGS) entry which is preliminary data.</text>
</comment>
<dbReference type="InterPro" id="IPR036116">
    <property type="entry name" value="FN3_sf"/>
</dbReference>
<dbReference type="Gene3D" id="2.60.40.10">
    <property type="entry name" value="Immunoglobulins"/>
    <property type="match status" value="1"/>
</dbReference>
<proteinExistence type="predicted"/>
<evidence type="ECO:0000256" key="7">
    <source>
        <dbReference type="ARBA" id="ARBA00023180"/>
    </source>
</evidence>
<evidence type="ECO:0000256" key="3">
    <source>
        <dbReference type="ARBA" id="ARBA00022729"/>
    </source>
</evidence>
<dbReference type="Proteomes" id="UP000727407">
    <property type="component" value="Unassembled WGS sequence"/>
</dbReference>
<name>A0A8J4U149_CLAMG</name>
<protein>
    <submittedName>
        <fullName evidence="9">Cytokine receptor common subunit gamma-like</fullName>
    </submittedName>
</protein>
<keyword evidence="2 8" id="KW-0812">Transmembrane</keyword>
<sequence length="156" mass="18616">IFNMKINHTPHSIRLSWERPDKQKSKLCYKTHVQYRRDCETSWKNYTDISGFSFELPAPDMKKNYVFRLRMKLECTKNTWGEWSPIKYWKNDTEAPCITKTSSLTVKDYLLITILPLAGFMLVYALTHDRVRRLVLPIIPDPKHTQERLLNIEQIQ</sequence>
<keyword evidence="7" id="KW-0325">Glycoprotein</keyword>
<comment type="subcellular location">
    <subcellularLocation>
        <location evidence="1">Membrane</location>
        <topology evidence="1">Single-pass type I membrane protein</topology>
    </subcellularLocation>
</comment>
<dbReference type="InterPro" id="IPR013783">
    <property type="entry name" value="Ig-like_fold"/>
</dbReference>
<dbReference type="PANTHER" id="PTHR23037:SF47">
    <property type="entry name" value="INTERLEUKIN 2 RECEPTOR SUBUNIT GAMMA"/>
    <property type="match status" value="1"/>
</dbReference>
<keyword evidence="3" id="KW-0732">Signal</keyword>
<dbReference type="PANTHER" id="PTHR23037">
    <property type="entry name" value="CYTOKINE RECEPTOR"/>
    <property type="match status" value="1"/>
</dbReference>